<evidence type="ECO:0000313" key="1">
    <source>
        <dbReference type="EMBL" id="KAJ8676600.1"/>
    </source>
</evidence>
<comment type="caution">
    <text evidence="1">The sequence shown here is derived from an EMBL/GenBank/DDBJ whole genome shotgun (WGS) entry which is preliminary data.</text>
</comment>
<gene>
    <name evidence="1" type="ORF">QAD02_012387</name>
</gene>
<name>A0ACC2NZA5_9HYME</name>
<dbReference type="Proteomes" id="UP001239111">
    <property type="component" value="Chromosome 2"/>
</dbReference>
<dbReference type="EMBL" id="CM056742">
    <property type="protein sequence ID" value="KAJ8676600.1"/>
    <property type="molecule type" value="Genomic_DNA"/>
</dbReference>
<accession>A0ACC2NZA5</accession>
<sequence>MHTTYIFTNSINCFITEPVQTSFGPKVMPPNSEAVGRHIIFMDKVIDSINGAAPGDAPNKNRVPVTEKSFHHDFWPVAKARMARMRFVENPNKDGVRHVVTD</sequence>
<reference evidence="1" key="1">
    <citation type="submission" date="2023-04" db="EMBL/GenBank/DDBJ databases">
        <title>A chromosome-level genome assembly of the parasitoid wasp Eretmocerus hayati.</title>
        <authorList>
            <person name="Zhong Y."/>
            <person name="Liu S."/>
            <person name="Liu Y."/>
        </authorList>
    </citation>
    <scope>NUCLEOTIDE SEQUENCE</scope>
    <source>
        <strain evidence="1">ZJU_SS_LIU_2023</strain>
    </source>
</reference>
<keyword evidence="2" id="KW-1185">Reference proteome</keyword>
<organism evidence="1 2">
    <name type="scientific">Eretmocerus hayati</name>
    <dbReference type="NCBI Taxonomy" id="131215"/>
    <lineage>
        <taxon>Eukaryota</taxon>
        <taxon>Metazoa</taxon>
        <taxon>Ecdysozoa</taxon>
        <taxon>Arthropoda</taxon>
        <taxon>Hexapoda</taxon>
        <taxon>Insecta</taxon>
        <taxon>Pterygota</taxon>
        <taxon>Neoptera</taxon>
        <taxon>Endopterygota</taxon>
        <taxon>Hymenoptera</taxon>
        <taxon>Apocrita</taxon>
        <taxon>Proctotrupomorpha</taxon>
        <taxon>Chalcidoidea</taxon>
        <taxon>Aphelinidae</taxon>
        <taxon>Aphelininae</taxon>
        <taxon>Eretmocerus</taxon>
    </lineage>
</organism>
<proteinExistence type="predicted"/>
<evidence type="ECO:0000313" key="2">
    <source>
        <dbReference type="Proteomes" id="UP001239111"/>
    </source>
</evidence>
<protein>
    <submittedName>
        <fullName evidence="1">Uncharacterized protein</fullName>
    </submittedName>
</protein>